<evidence type="ECO:0000256" key="3">
    <source>
        <dbReference type="ARBA" id="ARBA00023163"/>
    </source>
</evidence>
<accession>A0ABS7DJ78</accession>
<keyword evidence="1" id="KW-0805">Transcription regulation</keyword>
<evidence type="ECO:0000256" key="2">
    <source>
        <dbReference type="ARBA" id="ARBA00023125"/>
    </source>
</evidence>
<reference evidence="6 7" key="1">
    <citation type="submission" date="2021-03" db="EMBL/GenBank/DDBJ databases">
        <title>Caproiciproducens sp. nov. isolated from feces of cow.</title>
        <authorList>
            <person name="Choi J.-Y."/>
        </authorList>
    </citation>
    <scope>NUCLEOTIDE SEQUENCE [LARGE SCALE GENOMIC DNA]</scope>
    <source>
        <strain evidence="6 7">AGMB10547</strain>
    </source>
</reference>
<dbReference type="InterPro" id="IPR047640">
    <property type="entry name" value="RpiR-like"/>
</dbReference>
<dbReference type="InterPro" id="IPR001347">
    <property type="entry name" value="SIS_dom"/>
</dbReference>
<dbReference type="InterPro" id="IPR035472">
    <property type="entry name" value="RpiR-like_SIS"/>
</dbReference>
<protein>
    <submittedName>
        <fullName evidence="6">MurR/RpiR family transcriptional regulator</fullName>
    </submittedName>
</protein>
<dbReference type="RefSeq" id="WP_219938558.1">
    <property type="nucleotide sequence ID" value="NZ_JAGFNZ010000001.1"/>
</dbReference>
<dbReference type="InterPro" id="IPR046348">
    <property type="entry name" value="SIS_dom_sf"/>
</dbReference>
<proteinExistence type="predicted"/>
<dbReference type="InterPro" id="IPR036388">
    <property type="entry name" value="WH-like_DNA-bd_sf"/>
</dbReference>
<keyword evidence="3" id="KW-0804">Transcription</keyword>
<dbReference type="CDD" id="cd05013">
    <property type="entry name" value="SIS_RpiR"/>
    <property type="match status" value="1"/>
</dbReference>
<dbReference type="PROSITE" id="PS51464">
    <property type="entry name" value="SIS"/>
    <property type="match status" value="1"/>
</dbReference>
<feature type="domain" description="HTH rpiR-type" evidence="4">
    <location>
        <begin position="9"/>
        <end position="85"/>
    </location>
</feature>
<keyword evidence="7" id="KW-1185">Reference proteome</keyword>
<comment type="caution">
    <text evidence="6">The sequence shown here is derived from an EMBL/GenBank/DDBJ whole genome shotgun (WGS) entry which is preliminary data.</text>
</comment>
<sequence>MDNIGVENIGTLVLVKNMQHKLTSQQKKVAMYVIANPAKTLDLTAAQLAEEISVSEASVVRFSKEIGFKGYYEFKIHLAKDLGADNEQPVPESILRTDSSMDVFQKIMASEQEDLKYTTEMLNKDDFIKAVDMINKAEKIAFFGIGSSYVVAYDAFWHFSNIGKKAQVEQDQGAQILLAQSLGKNDLAVAISLSGESKITNLNVKIAHSNGVPVISLTQNSKSEIALFSDCVLLTYSKNYQTHDLATASRIAQLAILDALCTGVAVKNWDYALEYHHNISKLIRSQQF</sequence>
<dbReference type="PROSITE" id="PS51071">
    <property type="entry name" value="HTH_RPIR"/>
    <property type="match status" value="1"/>
</dbReference>
<name>A0ABS7DJ78_9FIRM</name>
<evidence type="ECO:0000256" key="1">
    <source>
        <dbReference type="ARBA" id="ARBA00023015"/>
    </source>
</evidence>
<dbReference type="PANTHER" id="PTHR30514:SF1">
    <property type="entry name" value="HTH-TYPE TRANSCRIPTIONAL REGULATOR HEXR-RELATED"/>
    <property type="match status" value="1"/>
</dbReference>
<evidence type="ECO:0000313" key="6">
    <source>
        <dbReference type="EMBL" id="MBW7571348.1"/>
    </source>
</evidence>
<feature type="domain" description="SIS" evidence="5">
    <location>
        <begin position="130"/>
        <end position="270"/>
    </location>
</feature>
<evidence type="ECO:0000259" key="4">
    <source>
        <dbReference type="PROSITE" id="PS51071"/>
    </source>
</evidence>
<dbReference type="SUPFAM" id="SSF53697">
    <property type="entry name" value="SIS domain"/>
    <property type="match status" value="1"/>
</dbReference>
<dbReference type="PANTHER" id="PTHR30514">
    <property type="entry name" value="GLUCOKINASE"/>
    <property type="match status" value="1"/>
</dbReference>
<dbReference type="InterPro" id="IPR000281">
    <property type="entry name" value="HTH_RpiR"/>
</dbReference>
<dbReference type="Proteomes" id="UP000719942">
    <property type="component" value="Unassembled WGS sequence"/>
</dbReference>
<dbReference type="SUPFAM" id="SSF46689">
    <property type="entry name" value="Homeodomain-like"/>
    <property type="match status" value="1"/>
</dbReference>
<evidence type="ECO:0000313" key="7">
    <source>
        <dbReference type="Proteomes" id="UP000719942"/>
    </source>
</evidence>
<dbReference type="EMBL" id="JAGFNZ010000001">
    <property type="protein sequence ID" value="MBW7571348.1"/>
    <property type="molecule type" value="Genomic_DNA"/>
</dbReference>
<dbReference type="Gene3D" id="1.10.10.10">
    <property type="entry name" value="Winged helix-like DNA-binding domain superfamily/Winged helix DNA-binding domain"/>
    <property type="match status" value="1"/>
</dbReference>
<dbReference type="Pfam" id="PF01380">
    <property type="entry name" value="SIS"/>
    <property type="match status" value="1"/>
</dbReference>
<dbReference type="Gene3D" id="3.40.50.10490">
    <property type="entry name" value="Glucose-6-phosphate isomerase like protein, domain 1"/>
    <property type="match status" value="1"/>
</dbReference>
<dbReference type="InterPro" id="IPR009057">
    <property type="entry name" value="Homeodomain-like_sf"/>
</dbReference>
<dbReference type="Pfam" id="PF01418">
    <property type="entry name" value="HTH_6"/>
    <property type="match status" value="1"/>
</dbReference>
<keyword evidence="2" id="KW-0238">DNA-binding</keyword>
<evidence type="ECO:0000259" key="5">
    <source>
        <dbReference type="PROSITE" id="PS51464"/>
    </source>
</evidence>
<organism evidence="6 7">
    <name type="scientific">Caproiciproducens faecalis</name>
    <dbReference type="NCBI Taxonomy" id="2820301"/>
    <lineage>
        <taxon>Bacteria</taxon>
        <taxon>Bacillati</taxon>
        <taxon>Bacillota</taxon>
        <taxon>Clostridia</taxon>
        <taxon>Eubacteriales</taxon>
        <taxon>Acutalibacteraceae</taxon>
        <taxon>Caproiciproducens</taxon>
    </lineage>
</organism>
<gene>
    <name evidence="6" type="ORF">J5W02_00865</name>
</gene>